<dbReference type="OrthoDB" id="28868at2759"/>
<feature type="non-terminal residue" evidence="2">
    <location>
        <position position="439"/>
    </location>
</feature>
<evidence type="ECO:0000259" key="1">
    <source>
        <dbReference type="Pfam" id="PF13369"/>
    </source>
</evidence>
<evidence type="ECO:0000313" key="2">
    <source>
        <dbReference type="EMBL" id="GAX84093.1"/>
    </source>
</evidence>
<evidence type="ECO:0000313" key="3">
    <source>
        <dbReference type="Proteomes" id="UP000232323"/>
    </source>
</evidence>
<accession>A0A250XM28</accession>
<proteinExistence type="predicted"/>
<dbReference type="EMBL" id="BEGY01000116">
    <property type="protein sequence ID" value="GAX84093.1"/>
    <property type="molecule type" value="Genomic_DNA"/>
</dbReference>
<protein>
    <recommendedName>
        <fullName evidence="1">Protein SirB1 N-terminal domain-containing protein</fullName>
    </recommendedName>
</protein>
<keyword evidence="3" id="KW-1185">Reference proteome</keyword>
<dbReference type="AlphaFoldDB" id="A0A250XM28"/>
<dbReference type="InterPro" id="IPR032698">
    <property type="entry name" value="SirB1_N"/>
</dbReference>
<dbReference type="Pfam" id="PF13369">
    <property type="entry name" value="Transglut_core2"/>
    <property type="match status" value="1"/>
</dbReference>
<name>A0A250XM28_9CHLO</name>
<reference evidence="2 3" key="1">
    <citation type="submission" date="2017-08" db="EMBL/GenBank/DDBJ databases">
        <title>Acidophilic green algal genome provides insights into adaptation to an acidic environment.</title>
        <authorList>
            <person name="Hirooka S."/>
            <person name="Hirose Y."/>
            <person name="Kanesaki Y."/>
            <person name="Higuchi S."/>
            <person name="Fujiwara T."/>
            <person name="Onuma R."/>
            <person name="Era A."/>
            <person name="Ohbayashi R."/>
            <person name="Uzuka A."/>
            <person name="Nozaki H."/>
            <person name="Yoshikawa H."/>
            <person name="Miyagishima S.Y."/>
        </authorList>
    </citation>
    <scope>NUCLEOTIDE SEQUENCE [LARGE SCALE GENOMIC DNA]</scope>
    <source>
        <strain evidence="2 3">NIES-2499</strain>
    </source>
</reference>
<dbReference type="Proteomes" id="UP000232323">
    <property type="component" value="Unassembled WGS sequence"/>
</dbReference>
<sequence length="439" mass="48154">MAKAFKKTYLWKILYKGFLRTIHEYERNNIPCLLSLAGVSSTCSKHSLKELFKQGPFDEGAFNTLSVLRAKLEALRGAEQETRHALSCWNDLFKKYEGTQCQWNGPHPFFRCSHAAEDAAFLLSHLHDELQGWGVPLTTEEEAHWSDHGGKILLVQRQEAWQSGGEDRQCCAESLLDQRSREVGQQHPALFPRSHPRLMKAATEPLNPPAKGKEVHANASAEEETGLTTLSSQYGGPGIELLKQQLHAIARSLFQGPGKLKYTPVEWTYDGLAPLLLPDVLRRSKGVPLSIAIALSCMASRLGVPSVPVPVAESQQSATADQAVEEEQRVLLELAVRQQAGRATPAPPSPTAWMVLACPLMKSEGDRVGSISLEATSSTIYNSTQETSTSRTGAQLEDGVQVVRTLLPPGSMLVDTSYALGSVKEQEHSLGFIHTSTLQ</sequence>
<organism evidence="2 3">
    <name type="scientific">Chlamydomonas eustigma</name>
    <dbReference type="NCBI Taxonomy" id="1157962"/>
    <lineage>
        <taxon>Eukaryota</taxon>
        <taxon>Viridiplantae</taxon>
        <taxon>Chlorophyta</taxon>
        <taxon>core chlorophytes</taxon>
        <taxon>Chlorophyceae</taxon>
        <taxon>CS clade</taxon>
        <taxon>Chlamydomonadales</taxon>
        <taxon>Chlamydomonadaceae</taxon>
        <taxon>Chlamydomonas</taxon>
    </lineage>
</organism>
<gene>
    <name evidence="2" type="ORF">CEUSTIGMA_g11516.t1</name>
</gene>
<feature type="domain" description="Protein SirB1 N-terminal" evidence="1">
    <location>
        <begin position="243"/>
        <end position="311"/>
    </location>
</feature>
<comment type="caution">
    <text evidence="2">The sequence shown here is derived from an EMBL/GenBank/DDBJ whole genome shotgun (WGS) entry which is preliminary data.</text>
</comment>